<evidence type="ECO:0000313" key="2">
    <source>
        <dbReference type="EMBL" id="MFG6461868.1"/>
    </source>
</evidence>
<comment type="caution">
    <text evidence="2">The sequence shown here is derived from an EMBL/GenBank/DDBJ whole genome shotgun (WGS) entry which is preliminary data.</text>
</comment>
<dbReference type="Gene3D" id="1.10.3210.10">
    <property type="entry name" value="Hypothetical protein af1432"/>
    <property type="match status" value="1"/>
</dbReference>
<evidence type="ECO:0000259" key="1">
    <source>
        <dbReference type="PROSITE" id="PS51833"/>
    </source>
</evidence>
<feature type="domain" description="HDOD" evidence="1">
    <location>
        <begin position="191"/>
        <end position="377"/>
    </location>
</feature>
<proteinExistence type="predicted"/>
<dbReference type="InterPro" id="IPR052340">
    <property type="entry name" value="RNase_Y/CdgJ"/>
</dbReference>
<protein>
    <submittedName>
        <fullName evidence="2">EAL and HDOD domain-containing protein</fullName>
    </submittedName>
</protein>
<evidence type="ECO:0000313" key="3">
    <source>
        <dbReference type="Proteomes" id="UP001606302"/>
    </source>
</evidence>
<name>A0ABW7GIT1_9BURK</name>
<dbReference type="RefSeq" id="WP_394510726.1">
    <property type="nucleotide sequence ID" value="NZ_JBIGHX010000003.1"/>
</dbReference>
<accession>A0ABW7GIT1</accession>
<dbReference type="PANTHER" id="PTHR33525">
    <property type="match status" value="1"/>
</dbReference>
<dbReference type="EMBL" id="JBIGHX010000003">
    <property type="protein sequence ID" value="MFG6461868.1"/>
    <property type="molecule type" value="Genomic_DNA"/>
</dbReference>
<dbReference type="Pfam" id="PF08668">
    <property type="entry name" value="HDOD"/>
    <property type="match status" value="1"/>
</dbReference>
<dbReference type="PANTHER" id="PTHR33525:SF4">
    <property type="entry name" value="CYCLIC DI-GMP PHOSPHODIESTERASE CDGJ"/>
    <property type="match status" value="1"/>
</dbReference>
<organism evidence="2 3">
    <name type="scientific">Pelomonas lactea</name>
    <dbReference type="NCBI Taxonomy" id="3299030"/>
    <lineage>
        <taxon>Bacteria</taxon>
        <taxon>Pseudomonadati</taxon>
        <taxon>Pseudomonadota</taxon>
        <taxon>Betaproteobacteria</taxon>
        <taxon>Burkholderiales</taxon>
        <taxon>Sphaerotilaceae</taxon>
        <taxon>Roseateles</taxon>
    </lineage>
</organism>
<dbReference type="InterPro" id="IPR013976">
    <property type="entry name" value="HDOD"/>
</dbReference>
<reference evidence="2 3" key="1">
    <citation type="submission" date="2024-08" db="EMBL/GenBank/DDBJ databases">
        <authorList>
            <person name="Lu H."/>
        </authorList>
    </citation>
    <scope>NUCLEOTIDE SEQUENCE [LARGE SCALE GENOMIC DNA]</scope>
    <source>
        <strain evidence="2 3">DXS20W</strain>
    </source>
</reference>
<dbReference type="PROSITE" id="PS51833">
    <property type="entry name" value="HDOD"/>
    <property type="match status" value="1"/>
</dbReference>
<dbReference type="Proteomes" id="UP001606302">
    <property type="component" value="Unassembled WGS sequence"/>
</dbReference>
<keyword evidence="3" id="KW-1185">Reference proteome</keyword>
<dbReference type="SUPFAM" id="SSF109604">
    <property type="entry name" value="HD-domain/PDEase-like"/>
    <property type="match status" value="1"/>
</dbReference>
<sequence>MSDNTPAALDHAILPGVALGYSPVIDRQHGIAGTRLTLVPLRPDVKVDHAELLAALSATFPKGGTVLSPQGEALLGALLAQPPAEASTIEVPAFIASDAAHADAIAALKGAGHRGLLKGLPTAPLPAGVAAAFKQVALDAGQPAPAGIELVRSGLRGAEAIDDAFQAGATAVIGWPMDGPYEALPGAKTEIAADLQVIMELMSRVDEGEDVERLEQTLKRDPSLAFKLLRYMNSAAFGLPVEVSSFRHAIMLLGYARLKRWLALLLTTASKDHSMRPIMYGAVRRGLIMEELAAGMDDREQRDEMFICGLFSLLDHMLKAPFDKLLQSIPVPERVRQALVENTGPFLPYLQLVQAIEAESVFDYRERADALMIGAGEINACMLRALHKAAQLE</sequence>
<gene>
    <name evidence="2" type="ORF">ACG04Q_09825</name>
</gene>